<evidence type="ECO:0000256" key="3">
    <source>
        <dbReference type="ARBA" id="ARBA00023015"/>
    </source>
</evidence>
<protein>
    <recommendedName>
        <fullName evidence="11">HSF-type DNA-binding domain-containing protein</fullName>
    </recommendedName>
</protein>
<dbReference type="GO" id="GO:0003700">
    <property type="term" value="F:DNA-binding transcription factor activity"/>
    <property type="evidence" value="ECO:0007669"/>
    <property type="project" value="InterPro"/>
</dbReference>
<evidence type="ECO:0000256" key="10">
    <source>
        <dbReference type="SAM" id="MobiDB-lite"/>
    </source>
</evidence>
<dbReference type="Proteomes" id="UP001314170">
    <property type="component" value="Unassembled WGS sequence"/>
</dbReference>
<feature type="coiled-coil region" evidence="9">
    <location>
        <begin position="126"/>
        <end position="188"/>
    </location>
</feature>
<dbReference type="GO" id="GO:0000978">
    <property type="term" value="F:RNA polymerase II cis-regulatory region sequence-specific DNA binding"/>
    <property type="evidence" value="ECO:0007669"/>
    <property type="project" value="TreeGrafter"/>
</dbReference>
<dbReference type="GO" id="GO:0005634">
    <property type="term" value="C:nucleus"/>
    <property type="evidence" value="ECO:0007669"/>
    <property type="project" value="UniProtKB-SubCell"/>
</dbReference>
<evidence type="ECO:0000256" key="9">
    <source>
        <dbReference type="SAM" id="Coils"/>
    </source>
</evidence>
<dbReference type="GO" id="GO:0034605">
    <property type="term" value="P:cellular response to heat"/>
    <property type="evidence" value="ECO:0007669"/>
    <property type="project" value="TreeGrafter"/>
</dbReference>
<accession>A0AAV1SC97</accession>
<keyword evidence="3" id="KW-0805">Transcription regulation</keyword>
<dbReference type="PROSITE" id="PS00434">
    <property type="entry name" value="HSF_DOMAIN"/>
    <property type="match status" value="1"/>
</dbReference>
<dbReference type="EMBL" id="CAWUPB010001173">
    <property type="protein sequence ID" value="CAK7348155.1"/>
    <property type="molecule type" value="Genomic_DNA"/>
</dbReference>
<dbReference type="Gene3D" id="1.10.10.10">
    <property type="entry name" value="Winged helix-like DNA-binding domain superfamily/Winged helix DNA-binding domain"/>
    <property type="match status" value="1"/>
</dbReference>
<evidence type="ECO:0000256" key="4">
    <source>
        <dbReference type="ARBA" id="ARBA00023016"/>
    </source>
</evidence>
<comment type="caution">
    <text evidence="12">The sequence shown here is derived from an EMBL/GenBank/DDBJ whole genome shotgun (WGS) entry which is preliminary data.</text>
</comment>
<evidence type="ECO:0000313" key="12">
    <source>
        <dbReference type="EMBL" id="CAK7348155.1"/>
    </source>
</evidence>
<feature type="compositionally biased region" description="Low complexity" evidence="10">
    <location>
        <begin position="297"/>
        <end position="307"/>
    </location>
</feature>
<keyword evidence="4" id="KW-0346">Stress response</keyword>
<evidence type="ECO:0000256" key="2">
    <source>
        <dbReference type="ARBA" id="ARBA00022553"/>
    </source>
</evidence>
<dbReference type="FunFam" id="1.10.10.10:FF:000057">
    <property type="entry name" value="Heat shock transcription factor 1"/>
    <property type="match status" value="1"/>
</dbReference>
<dbReference type="InterPro" id="IPR036390">
    <property type="entry name" value="WH_DNA-bd_sf"/>
</dbReference>
<dbReference type="PANTHER" id="PTHR10015">
    <property type="entry name" value="HEAT SHOCK TRANSCRIPTION FACTOR"/>
    <property type="match status" value="1"/>
</dbReference>
<comment type="similarity">
    <text evidence="8">Belongs to the HSF family. Class A subfamily.</text>
</comment>
<evidence type="ECO:0000256" key="7">
    <source>
        <dbReference type="ARBA" id="ARBA00023242"/>
    </source>
</evidence>
<organism evidence="12 13">
    <name type="scientific">Dovyalis caffra</name>
    <dbReference type="NCBI Taxonomy" id="77055"/>
    <lineage>
        <taxon>Eukaryota</taxon>
        <taxon>Viridiplantae</taxon>
        <taxon>Streptophyta</taxon>
        <taxon>Embryophyta</taxon>
        <taxon>Tracheophyta</taxon>
        <taxon>Spermatophyta</taxon>
        <taxon>Magnoliopsida</taxon>
        <taxon>eudicotyledons</taxon>
        <taxon>Gunneridae</taxon>
        <taxon>Pentapetalae</taxon>
        <taxon>rosids</taxon>
        <taxon>fabids</taxon>
        <taxon>Malpighiales</taxon>
        <taxon>Salicaceae</taxon>
        <taxon>Flacourtieae</taxon>
        <taxon>Dovyalis</taxon>
    </lineage>
</organism>
<keyword evidence="5" id="KW-0238">DNA-binding</keyword>
<sequence>MDGSQNNSSNAPPPFLTKTYDMVDDHSTNPVVSWSSSGCSFVVWNPPEFAQHLLPKYFKHNNFSSFVRQLNTYGFRKIDPDQWEFANEEFIRGHRHLLKNIHRRKPVHSHSTQNHGIISPLTESEKQEYENVINRLKQDKDLLELELQRNEAKKQGFEFRIVSLGERLQSMECRQNQLMSSLAQLMRKPEFASFIMQQSEYQNKRRKLLKPDHFQGKYKEEENENLCYPMENLDGLPAPMLHSESIEKLDSSLKFLESFLYAVGESFTEEMCDVGVKSQPSMVIVRELSSSCADGEPWSPRSFPSSPHSRDITSSPELARCIHNDVRPTTPIYLGDAMMPESSQLEANRKHSSAPASEALKVSALETATPAVLNGVNDVFWQHFLTEAPAPEAAQESECQTERRIIDGIRSNTNPDGRGRSWWNRNYMDNLAKHMGHIATPERS</sequence>
<feature type="domain" description="HSF-type DNA-binding" evidence="11">
    <location>
        <begin position="54"/>
        <end position="78"/>
    </location>
</feature>
<evidence type="ECO:0000256" key="5">
    <source>
        <dbReference type="ARBA" id="ARBA00023125"/>
    </source>
</evidence>
<keyword evidence="2" id="KW-0597">Phosphoprotein</keyword>
<dbReference type="AlphaFoldDB" id="A0AAV1SC97"/>
<dbReference type="SUPFAM" id="SSF46785">
    <property type="entry name" value="Winged helix' DNA-binding domain"/>
    <property type="match status" value="1"/>
</dbReference>
<dbReference type="GO" id="GO:0006357">
    <property type="term" value="P:regulation of transcription by RNA polymerase II"/>
    <property type="evidence" value="ECO:0007669"/>
    <property type="project" value="TreeGrafter"/>
</dbReference>
<evidence type="ECO:0000256" key="8">
    <source>
        <dbReference type="ARBA" id="ARBA00061350"/>
    </source>
</evidence>
<evidence type="ECO:0000313" key="13">
    <source>
        <dbReference type="Proteomes" id="UP001314170"/>
    </source>
</evidence>
<evidence type="ECO:0000256" key="6">
    <source>
        <dbReference type="ARBA" id="ARBA00023163"/>
    </source>
</evidence>
<reference evidence="12 13" key="1">
    <citation type="submission" date="2024-01" db="EMBL/GenBank/DDBJ databases">
        <authorList>
            <person name="Waweru B."/>
        </authorList>
    </citation>
    <scope>NUCLEOTIDE SEQUENCE [LARGE SCALE GENOMIC DNA]</scope>
</reference>
<proteinExistence type="inferred from homology"/>
<evidence type="ECO:0000259" key="11">
    <source>
        <dbReference type="PROSITE" id="PS00434"/>
    </source>
</evidence>
<name>A0AAV1SC97_9ROSI</name>
<evidence type="ECO:0000256" key="1">
    <source>
        <dbReference type="ARBA" id="ARBA00004123"/>
    </source>
</evidence>
<dbReference type="InterPro" id="IPR036388">
    <property type="entry name" value="WH-like_DNA-bd_sf"/>
</dbReference>
<feature type="region of interest" description="Disordered" evidence="10">
    <location>
        <begin position="293"/>
        <end position="313"/>
    </location>
</feature>
<keyword evidence="6" id="KW-0804">Transcription</keyword>
<dbReference type="Pfam" id="PF00447">
    <property type="entry name" value="HSF_DNA-bind"/>
    <property type="match status" value="1"/>
</dbReference>
<gene>
    <name evidence="12" type="ORF">DCAF_LOCUS20848</name>
</gene>
<dbReference type="SMART" id="SM00415">
    <property type="entry name" value="HSF"/>
    <property type="match status" value="1"/>
</dbReference>
<dbReference type="PRINTS" id="PR00056">
    <property type="entry name" value="HSFDOMAIN"/>
</dbReference>
<keyword evidence="13" id="KW-1185">Reference proteome</keyword>
<comment type="subcellular location">
    <subcellularLocation>
        <location evidence="1">Nucleus</location>
    </subcellularLocation>
</comment>
<dbReference type="InterPro" id="IPR000232">
    <property type="entry name" value="HSF_DNA-bd"/>
</dbReference>
<keyword evidence="9" id="KW-0175">Coiled coil</keyword>
<dbReference type="PANTHER" id="PTHR10015:SF445">
    <property type="entry name" value="HEAT STRESS TRANSCRIPTION FACTOR A-4B-LIKE"/>
    <property type="match status" value="1"/>
</dbReference>
<keyword evidence="7" id="KW-0539">Nucleus</keyword>